<dbReference type="Gene3D" id="3.40.605.10">
    <property type="entry name" value="Aldehyde Dehydrogenase, Chain A, domain 1"/>
    <property type="match status" value="1"/>
</dbReference>
<evidence type="ECO:0000313" key="5">
    <source>
        <dbReference type="EMBL" id="MER6979839.1"/>
    </source>
</evidence>
<dbReference type="Proteomes" id="UP001458415">
    <property type="component" value="Unassembled WGS sequence"/>
</dbReference>
<comment type="similarity">
    <text evidence="3">Belongs to the aldehyde dehydrogenase family.</text>
</comment>
<dbReference type="InterPro" id="IPR029510">
    <property type="entry name" value="Ald_DH_CS_GLU"/>
</dbReference>
<dbReference type="PANTHER" id="PTHR43353:SF5">
    <property type="entry name" value="SUCCINATE-SEMIALDEHYDE DEHYDROGENASE, MITOCHONDRIAL"/>
    <property type="match status" value="1"/>
</dbReference>
<keyword evidence="1 3" id="KW-0560">Oxidoreductase</keyword>
<dbReference type="InterPro" id="IPR050740">
    <property type="entry name" value="Aldehyde_DH_Superfamily"/>
</dbReference>
<dbReference type="InterPro" id="IPR016160">
    <property type="entry name" value="Ald_DH_CS_CYS"/>
</dbReference>
<dbReference type="Pfam" id="PF00171">
    <property type="entry name" value="Aldedh"/>
    <property type="match status" value="1"/>
</dbReference>
<organism evidence="5 6">
    <name type="scientific">Streptomyces carpinensis</name>
    <dbReference type="NCBI Taxonomy" id="66369"/>
    <lineage>
        <taxon>Bacteria</taxon>
        <taxon>Bacillati</taxon>
        <taxon>Actinomycetota</taxon>
        <taxon>Actinomycetes</taxon>
        <taxon>Kitasatosporales</taxon>
        <taxon>Streptomycetaceae</taxon>
        <taxon>Streptomyces</taxon>
    </lineage>
</organism>
<evidence type="ECO:0000313" key="6">
    <source>
        <dbReference type="Proteomes" id="UP001458415"/>
    </source>
</evidence>
<accession>A0ABV1W6M5</accession>
<dbReference type="InterPro" id="IPR016162">
    <property type="entry name" value="Ald_DH_N"/>
</dbReference>
<dbReference type="PANTHER" id="PTHR43353">
    <property type="entry name" value="SUCCINATE-SEMIALDEHYDE DEHYDROGENASE, MITOCHONDRIAL"/>
    <property type="match status" value="1"/>
</dbReference>
<name>A0ABV1W6M5_9ACTN</name>
<sequence length="494" mass="52032">MAVAPGDIRFEVAGHLTGNFIGGQWVAAQSGQRRADVNPADFTDVLGEFAESGGADVDLAVEEARRALDGWRALGPVERAAFLTRALRILDERSGELAYAITREQGKLLKEAAGEVRRAEAVLEFTTGQARRLGGVTAPAEEERTFAYTFRRPIGVVGLISPWNFPLAIPMWKVAPALLAGCTAVLKPSPLTPLTSAVLVDVFRAAGLPNGVLNLVQGDAAAGEALVANPAVAGISFTGSLAIGTAIHAGGAHRLLRTQLELGGKNAVVVCDDADLDKAVEAVVHGAFGQAGQRCSATSRAVVDVRVREEFLERLVARVAHLRVGPGFDEASELCPVVDTGRMDAALAAIAGAQRDGGKVVCGGGRAERADLPDGCYLQPTVIRDVPWDAELAQEEVFGPVLAVVDAVDFDDAIRIANSVKYGMSGTVFTASQARAFEALDRFEAGMLHVNRPGVGAYAHLPHTGAKASQYGPPECSPEVFDFYTAWHSACISY</sequence>
<dbReference type="InterPro" id="IPR016161">
    <property type="entry name" value="Ald_DH/histidinol_DH"/>
</dbReference>
<proteinExistence type="inferred from homology"/>
<dbReference type="PROSITE" id="PS00070">
    <property type="entry name" value="ALDEHYDE_DEHYDR_CYS"/>
    <property type="match status" value="1"/>
</dbReference>
<dbReference type="EMBL" id="JBEPCU010000441">
    <property type="protein sequence ID" value="MER6979839.1"/>
    <property type="molecule type" value="Genomic_DNA"/>
</dbReference>
<dbReference type="SUPFAM" id="SSF53720">
    <property type="entry name" value="ALDH-like"/>
    <property type="match status" value="1"/>
</dbReference>
<evidence type="ECO:0000256" key="2">
    <source>
        <dbReference type="PROSITE-ProRule" id="PRU10007"/>
    </source>
</evidence>
<dbReference type="InterPro" id="IPR015590">
    <property type="entry name" value="Aldehyde_DH_dom"/>
</dbReference>
<evidence type="ECO:0000256" key="1">
    <source>
        <dbReference type="ARBA" id="ARBA00023002"/>
    </source>
</evidence>
<dbReference type="PROSITE" id="PS00687">
    <property type="entry name" value="ALDEHYDE_DEHYDR_GLU"/>
    <property type="match status" value="1"/>
</dbReference>
<gene>
    <name evidence="5" type="ORF">ABT317_23425</name>
</gene>
<feature type="active site" evidence="2">
    <location>
        <position position="261"/>
    </location>
</feature>
<evidence type="ECO:0000256" key="3">
    <source>
        <dbReference type="RuleBase" id="RU003345"/>
    </source>
</evidence>
<protein>
    <submittedName>
        <fullName evidence="5">Aldehyde dehydrogenase family protein</fullName>
    </submittedName>
</protein>
<dbReference type="InterPro" id="IPR016163">
    <property type="entry name" value="Ald_DH_C"/>
</dbReference>
<keyword evidence="6" id="KW-1185">Reference proteome</keyword>
<dbReference type="Gene3D" id="3.40.309.10">
    <property type="entry name" value="Aldehyde Dehydrogenase, Chain A, domain 2"/>
    <property type="match status" value="1"/>
</dbReference>
<evidence type="ECO:0000259" key="4">
    <source>
        <dbReference type="Pfam" id="PF00171"/>
    </source>
</evidence>
<feature type="domain" description="Aldehyde dehydrogenase" evidence="4">
    <location>
        <begin position="25"/>
        <end position="487"/>
    </location>
</feature>
<reference evidence="5 6" key="1">
    <citation type="submission" date="2024-06" db="EMBL/GenBank/DDBJ databases">
        <title>The Natural Products Discovery Center: Release of the First 8490 Sequenced Strains for Exploring Actinobacteria Biosynthetic Diversity.</title>
        <authorList>
            <person name="Kalkreuter E."/>
            <person name="Kautsar S.A."/>
            <person name="Yang D."/>
            <person name="Bader C.D."/>
            <person name="Teijaro C.N."/>
            <person name="Fluegel L."/>
            <person name="Davis C.M."/>
            <person name="Simpson J.R."/>
            <person name="Lauterbach L."/>
            <person name="Steele A.D."/>
            <person name="Gui C."/>
            <person name="Meng S."/>
            <person name="Li G."/>
            <person name="Viehrig K."/>
            <person name="Ye F."/>
            <person name="Su P."/>
            <person name="Kiefer A.F."/>
            <person name="Nichols A."/>
            <person name="Cepeda A.J."/>
            <person name="Yan W."/>
            <person name="Fan B."/>
            <person name="Jiang Y."/>
            <person name="Adhikari A."/>
            <person name="Zheng C.-J."/>
            <person name="Schuster L."/>
            <person name="Cowan T.M."/>
            <person name="Smanski M.J."/>
            <person name="Chevrette M.G."/>
            <person name="De Carvalho L.P.S."/>
            <person name="Shen B."/>
        </authorList>
    </citation>
    <scope>NUCLEOTIDE SEQUENCE [LARGE SCALE GENOMIC DNA]</scope>
    <source>
        <strain evidence="5 6">NPDC000634</strain>
    </source>
</reference>
<comment type="caution">
    <text evidence="5">The sequence shown here is derived from an EMBL/GenBank/DDBJ whole genome shotgun (WGS) entry which is preliminary data.</text>
</comment>